<feature type="transmembrane region" description="Helical" evidence="1">
    <location>
        <begin position="326"/>
        <end position="345"/>
    </location>
</feature>
<evidence type="ECO:0000256" key="1">
    <source>
        <dbReference type="SAM" id="Phobius"/>
    </source>
</evidence>
<dbReference type="Proteomes" id="UP000245802">
    <property type="component" value="Chromosome"/>
</dbReference>
<gene>
    <name evidence="2" type="ORF">C1280_17700</name>
</gene>
<feature type="transmembrane region" description="Helical" evidence="1">
    <location>
        <begin position="115"/>
        <end position="137"/>
    </location>
</feature>
<organism evidence="2 3">
    <name type="scientific">Gemmata obscuriglobus</name>
    <dbReference type="NCBI Taxonomy" id="114"/>
    <lineage>
        <taxon>Bacteria</taxon>
        <taxon>Pseudomonadati</taxon>
        <taxon>Planctomycetota</taxon>
        <taxon>Planctomycetia</taxon>
        <taxon>Gemmatales</taxon>
        <taxon>Gemmataceae</taxon>
        <taxon>Gemmata</taxon>
    </lineage>
</organism>
<name>A0A2Z3GYW7_9BACT</name>
<dbReference type="OrthoDB" id="267627at2"/>
<sequence length="373" mass="41516">MIPGAEPGANPLLRAIGLLGAGLEWCFGVVVLLLGLSVLAAVPLGQFLVLGYLLEASGRVARSGRIRDGFIGVRRAALFGGAALVGGVMWLPLYLMSLQAEAARIIDPRGTIARVWEITLGVSAVVLVLHVAGALFWGGRVRHFLNPINVPWLAHRLFQGGMYQEARDRVWELVVGLRLPYYFWLGLRGFVGGFIWLACPLFLLGLGHKFWGVGLLGAALLSVVVPCVPFLQVRFARTRRFATFFELRKVRGVYRRAPLAFAFALCVHLLFAMPLYVLKIELIPRELFFVEGLFFLLFIFPARLLGGWAYARGTRRQLPRLWVSRWAGRLAAVPVVLAYVFAVWVSQHIGWAGVSSLYEQHAFLLPVPFVTWR</sequence>
<feature type="transmembrane region" description="Helical" evidence="1">
    <location>
        <begin position="75"/>
        <end position="95"/>
    </location>
</feature>
<keyword evidence="1" id="KW-0812">Transmembrane</keyword>
<keyword evidence="1" id="KW-0472">Membrane</keyword>
<feature type="transmembrane region" description="Helical" evidence="1">
    <location>
        <begin position="257"/>
        <end position="276"/>
    </location>
</feature>
<reference evidence="2 3" key="1">
    <citation type="submission" date="2018-01" db="EMBL/GenBank/DDBJ databases">
        <title>G. obscuriglobus.</title>
        <authorList>
            <person name="Franke J."/>
            <person name="Blomberg W."/>
            <person name="Selmecki A."/>
        </authorList>
    </citation>
    <scope>NUCLEOTIDE SEQUENCE [LARGE SCALE GENOMIC DNA]</scope>
    <source>
        <strain evidence="2 3">DSM 5831</strain>
    </source>
</reference>
<protein>
    <recommendedName>
        <fullName evidence="4">DUF4013 domain-containing protein</fullName>
    </recommendedName>
</protein>
<keyword evidence="3" id="KW-1185">Reference proteome</keyword>
<dbReference type="KEGG" id="gog:C1280_17700"/>
<dbReference type="AlphaFoldDB" id="A0A2Z3GYW7"/>
<proteinExistence type="predicted"/>
<accession>A0A2Z3GYW7</accession>
<dbReference type="EMBL" id="CP025958">
    <property type="protein sequence ID" value="AWM38638.1"/>
    <property type="molecule type" value="Genomic_DNA"/>
</dbReference>
<evidence type="ECO:0000313" key="3">
    <source>
        <dbReference type="Proteomes" id="UP000245802"/>
    </source>
</evidence>
<evidence type="ECO:0000313" key="2">
    <source>
        <dbReference type="EMBL" id="AWM38638.1"/>
    </source>
</evidence>
<feature type="transmembrane region" description="Helical" evidence="1">
    <location>
        <begin position="181"/>
        <end position="204"/>
    </location>
</feature>
<feature type="transmembrane region" description="Helical" evidence="1">
    <location>
        <begin position="27"/>
        <end position="54"/>
    </location>
</feature>
<feature type="transmembrane region" description="Helical" evidence="1">
    <location>
        <begin position="288"/>
        <end position="305"/>
    </location>
</feature>
<keyword evidence="1" id="KW-1133">Transmembrane helix</keyword>
<feature type="transmembrane region" description="Helical" evidence="1">
    <location>
        <begin position="210"/>
        <end position="231"/>
    </location>
</feature>
<evidence type="ECO:0008006" key="4">
    <source>
        <dbReference type="Google" id="ProtNLM"/>
    </source>
</evidence>
<dbReference type="RefSeq" id="WP_010041453.1">
    <property type="nucleotide sequence ID" value="NZ_CP025958.1"/>
</dbReference>